<dbReference type="InterPro" id="IPR001107">
    <property type="entry name" value="Band_7"/>
</dbReference>
<dbReference type="AlphaFoldDB" id="A0A7S2HFH4"/>
<feature type="transmembrane region" description="Helical" evidence="2">
    <location>
        <begin position="12"/>
        <end position="34"/>
    </location>
</feature>
<protein>
    <recommendedName>
        <fullName evidence="3">Band 7 domain-containing protein</fullName>
    </recommendedName>
</protein>
<dbReference type="InterPro" id="IPR036013">
    <property type="entry name" value="Band_7/SPFH_dom_sf"/>
</dbReference>
<sequence>MLSIDEEDFLYALLRLISLLVCIVLFLLYLMWYVKLVQKDEQLVVKGLTEETIINGPQIAWLPFLTKSSELRKVLSLSKMEYCVVKNILSGEKRVEIGPKLVFLKSYDCVQKDDRTGEKKRSALSLKANEYVRFVDNSTGKVRVEVGEQGCVVPGPDEVFMDGGSGKKRALDLQVFEYVKIQDKRTGKVRTEKGEKLVFLGPFEEYLGLKQTAVEVDDETSVLVRNKRTGQQHLVTEKMLFIPTNDEEVMEVRPLTKLADYEACIVRDKTGKDIFYFGSNEEQRSFFLPPHSQMVSLLWSRGRRRERRDLKITKIDLRPMYMSFEFNCRTNDNVELVLEGSFFWEVVDLPAMVKFTNDTTGDICNHARSRFIEMVSKVTLQEFMTQFNKIAEQVHQQDDSDFYTQRGVKIHSLEVTGYHCAEKSTAAILEQIIQETTNRMNKLQQQESENEVQLNEIRGDIEEEKARGELIKIQTDNSNALSKMEGMAEAERVKSFLDHLSKELPDLSMRDKISMWNTLRKEDALKAVSKGDAKLFFTPKDVNLSIENHDHSHERGWVDGEESSG</sequence>
<reference evidence="4" key="1">
    <citation type="submission" date="2021-01" db="EMBL/GenBank/DDBJ databases">
        <authorList>
            <person name="Corre E."/>
            <person name="Pelletier E."/>
            <person name="Niang G."/>
            <person name="Scheremetjew M."/>
            <person name="Finn R."/>
            <person name="Kale V."/>
            <person name="Holt S."/>
            <person name="Cochrane G."/>
            <person name="Meng A."/>
            <person name="Brown T."/>
            <person name="Cohen L."/>
        </authorList>
    </citation>
    <scope>NUCLEOTIDE SEQUENCE</scope>
    <source>
        <strain evidence="4">CCMP826</strain>
    </source>
</reference>
<dbReference type="PANTHER" id="PTHR14165:SF3">
    <property type="entry name" value="MAJOR VAULT PROTEIN"/>
    <property type="match status" value="1"/>
</dbReference>
<evidence type="ECO:0000259" key="3">
    <source>
        <dbReference type="Pfam" id="PF01145"/>
    </source>
</evidence>
<proteinExistence type="predicted"/>
<evidence type="ECO:0000313" key="4">
    <source>
        <dbReference type="EMBL" id="CAD9489195.1"/>
    </source>
</evidence>
<feature type="coiled-coil region" evidence="1">
    <location>
        <begin position="426"/>
        <end position="453"/>
    </location>
</feature>
<evidence type="ECO:0000256" key="1">
    <source>
        <dbReference type="SAM" id="Coils"/>
    </source>
</evidence>
<evidence type="ECO:0000256" key="2">
    <source>
        <dbReference type="SAM" id="Phobius"/>
    </source>
</evidence>
<dbReference type="InterPro" id="IPR039059">
    <property type="entry name" value="MVP"/>
</dbReference>
<keyword evidence="2" id="KW-0812">Transmembrane</keyword>
<gene>
    <name evidence="4" type="ORF">HTAM1171_LOCUS5252</name>
</gene>
<dbReference type="SUPFAM" id="SSF117892">
    <property type="entry name" value="Band 7/SPFH domain"/>
    <property type="match status" value="1"/>
</dbReference>
<dbReference type="GO" id="GO:0005634">
    <property type="term" value="C:nucleus"/>
    <property type="evidence" value="ECO:0007669"/>
    <property type="project" value="TreeGrafter"/>
</dbReference>
<dbReference type="GO" id="GO:0005737">
    <property type="term" value="C:cytoplasm"/>
    <property type="evidence" value="ECO:0007669"/>
    <property type="project" value="TreeGrafter"/>
</dbReference>
<dbReference type="PANTHER" id="PTHR14165">
    <property type="entry name" value="MAJOR VAULT PROTEIN"/>
    <property type="match status" value="1"/>
</dbReference>
<name>A0A7S2HFH4_9STRA</name>
<dbReference type="EMBL" id="HBGV01008500">
    <property type="protein sequence ID" value="CAD9489195.1"/>
    <property type="molecule type" value="Transcribed_RNA"/>
</dbReference>
<keyword evidence="2" id="KW-0472">Membrane</keyword>
<keyword evidence="2" id="KW-1133">Transmembrane helix</keyword>
<dbReference type="Gene3D" id="3.30.479.30">
    <property type="entry name" value="Band 7 domain"/>
    <property type="match status" value="1"/>
</dbReference>
<organism evidence="4">
    <name type="scientific">Helicotheca tamesis</name>
    <dbReference type="NCBI Taxonomy" id="374047"/>
    <lineage>
        <taxon>Eukaryota</taxon>
        <taxon>Sar</taxon>
        <taxon>Stramenopiles</taxon>
        <taxon>Ochrophyta</taxon>
        <taxon>Bacillariophyta</taxon>
        <taxon>Mediophyceae</taxon>
        <taxon>Lithodesmiophycidae</taxon>
        <taxon>Lithodesmiales</taxon>
        <taxon>Lithodesmiaceae</taxon>
        <taxon>Helicotheca</taxon>
    </lineage>
</organism>
<dbReference type="Pfam" id="PF01145">
    <property type="entry name" value="Band_7"/>
    <property type="match status" value="1"/>
</dbReference>
<keyword evidence="1" id="KW-0175">Coiled coil</keyword>
<accession>A0A7S2HFH4</accession>
<feature type="domain" description="Band 7" evidence="3">
    <location>
        <begin position="312"/>
        <end position="447"/>
    </location>
</feature>